<dbReference type="EMBL" id="JNBS01003912">
    <property type="protein sequence ID" value="OQR85057.1"/>
    <property type="molecule type" value="Genomic_DNA"/>
</dbReference>
<evidence type="ECO:0000313" key="3">
    <source>
        <dbReference type="Proteomes" id="UP000243217"/>
    </source>
</evidence>
<dbReference type="AlphaFoldDB" id="A0A1V9YHB8"/>
<evidence type="ECO:0000256" key="1">
    <source>
        <dbReference type="SAM" id="MobiDB-lite"/>
    </source>
</evidence>
<reference evidence="2 3" key="1">
    <citation type="journal article" date="2014" name="Genome Biol. Evol.">
        <title>The secreted proteins of Achlya hypogyna and Thraustotheca clavata identify the ancestral oomycete secretome and reveal gene acquisitions by horizontal gene transfer.</title>
        <authorList>
            <person name="Misner I."/>
            <person name="Blouin N."/>
            <person name="Leonard G."/>
            <person name="Richards T.A."/>
            <person name="Lane C.E."/>
        </authorList>
    </citation>
    <scope>NUCLEOTIDE SEQUENCE [LARGE SCALE GENOMIC DNA]</scope>
    <source>
        <strain evidence="2 3">ATCC 34112</strain>
    </source>
</reference>
<name>A0A1V9YHB8_9STRA</name>
<organism evidence="2 3">
    <name type="scientific">Thraustotheca clavata</name>
    <dbReference type="NCBI Taxonomy" id="74557"/>
    <lineage>
        <taxon>Eukaryota</taxon>
        <taxon>Sar</taxon>
        <taxon>Stramenopiles</taxon>
        <taxon>Oomycota</taxon>
        <taxon>Saprolegniomycetes</taxon>
        <taxon>Saprolegniales</taxon>
        <taxon>Achlyaceae</taxon>
        <taxon>Thraustotheca</taxon>
    </lineage>
</organism>
<keyword evidence="3" id="KW-1185">Reference proteome</keyword>
<feature type="region of interest" description="Disordered" evidence="1">
    <location>
        <begin position="108"/>
        <end position="134"/>
    </location>
</feature>
<gene>
    <name evidence="2" type="ORF">THRCLA_10790</name>
</gene>
<feature type="compositionally biased region" description="Basic and acidic residues" evidence="1">
    <location>
        <begin position="115"/>
        <end position="125"/>
    </location>
</feature>
<evidence type="ECO:0000313" key="2">
    <source>
        <dbReference type="EMBL" id="OQR85057.1"/>
    </source>
</evidence>
<dbReference type="OrthoDB" id="74167at2759"/>
<protein>
    <submittedName>
        <fullName evidence="2">Uncharacterized protein</fullName>
    </submittedName>
</protein>
<comment type="caution">
    <text evidence="2">The sequence shown here is derived from an EMBL/GenBank/DDBJ whole genome shotgun (WGS) entry which is preliminary data.</text>
</comment>
<dbReference type="Proteomes" id="UP000243217">
    <property type="component" value="Unassembled WGS sequence"/>
</dbReference>
<sequence length="379" mass="42419">MIVPVVLMALTGISITGVTLRWCCSHRQKTSWKEERKEPLLATPVPLPRIKTDVFIERSIAMDVPLMETCSGCGAWIDPSLAAIANGLCVVCSYQTIPSLEIDIDENISENDETSNDKDSDKPILTDEDTTADIESPKDVEIQIEESNFEDEMEDISTTSQDMVIPISQDNNCNEGDEDVEIAEEALALVQDMWDIAYQAHLGVGDDPTADIFVEMALDLDATAEAIKKEPHLLSESFHFLSLSLASLMELVPEAWVAHVEATELKFEALQFRYHSKLTVENCLDLATHLYELVECAQEFGVDPAVASSLMDGLEELVEAIEETPCELVSWLAYLAATVKLLKSYQRDFEQAEMWDTVVECERNLEPLEMHCWEIYSPC</sequence>
<proteinExistence type="predicted"/>
<accession>A0A1V9YHB8</accession>